<feature type="compositionally biased region" description="Polar residues" evidence="5">
    <location>
        <begin position="178"/>
        <end position="187"/>
    </location>
</feature>
<dbReference type="PANTHER" id="PTHR30055:SF234">
    <property type="entry name" value="HTH-TYPE TRANSCRIPTIONAL REGULATOR BETI"/>
    <property type="match status" value="1"/>
</dbReference>
<dbReference type="PROSITE" id="PS50977">
    <property type="entry name" value="HTH_TETR_2"/>
    <property type="match status" value="1"/>
</dbReference>
<evidence type="ECO:0000256" key="1">
    <source>
        <dbReference type="ARBA" id="ARBA00023015"/>
    </source>
</evidence>
<dbReference type="AlphaFoldDB" id="A0A974S7H9"/>
<dbReference type="GO" id="GO:0003700">
    <property type="term" value="F:DNA-binding transcription factor activity"/>
    <property type="evidence" value="ECO:0007669"/>
    <property type="project" value="TreeGrafter"/>
</dbReference>
<sequence>MTEEIRRKGDKRARTRAALMQAARELAREKGFDAVTMEEVARRAGMTSGAIYGNFKNRQDLFMAIARTDWPAILPEIPPGSTFAQKMHAFAQATLAALPDRRLAAPARLSGMAHSLNHAESRAEVLKITAQSYAAGAAWLASVLQDGDSPMPPEILVVVIHALTEGLVFQRLMTPTWSPTRCSTQPSRPWPRLSSPASDTSRRHDLPGSCPAPHMGPRSGAPRGSWPGSAVDPLISPDQKCRTVPSLRVKTLKAGISDPSGSRPK</sequence>
<gene>
    <name evidence="7" type="ORF">JKL49_18930</name>
</gene>
<keyword evidence="2 4" id="KW-0238">DNA-binding</keyword>
<keyword evidence="3" id="KW-0804">Transcription</keyword>
<evidence type="ECO:0000313" key="7">
    <source>
        <dbReference type="EMBL" id="QQZ49189.1"/>
    </source>
</evidence>
<evidence type="ECO:0000256" key="5">
    <source>
        <dbReference type="SAM" id="MobiDB-lite"/>
    </source>
</evidence>
<dbReference type="Gene3D" id="1.10.357.10">
    <property type="entry name" value="Tetracycline Repressor, domain 2"/>
    <property type="match status" value="1"/>
</dbReference>
<evidence type="ECO:0000256" key="4">
    <source>
        <dbReference type="PROSITE-ProRule" id="PRU00335"/>
    </source>
</evidence>
<feature type="region of interest" description="Disordered" evidence="5">
    <location>
        <begin position="178"/>
        <end position="246"/>
    </location>
</feature>
<feature type="DNA-binding region" description="H-T-H motif" evidence="4">
    <location>
        <begin position="36"/>
        <end position="55"/>
    </location>
</feature>
<reference evidence="7" key="1">
    <citation type="submission" date="2021-01" db="EMBL/GenBank/DDBJ databases">
        <title>Genome sequence of Phenylobacterium sp. 20VBR1 isolated from a valley glaceir, Ny-Alesund, Svalbard.</title>
        <authorList>
            <person name="Thomas F.A."/>
            <person name="Krishnan K.P."/>
            <person name="Sinha R.K."/>
        </authorList>
    </citation>
    <scope>NUCLEOTIDE SEQUENCE</scope>
    <source>
        <strain evidence="7">20VBR1</strain>
    </source>
</reference>
<dbReference type="SUPFAM" id="SSF48498">
    <property type="entry name" value="Tetracyclin repressor-like, C-terminal domain"/>
    <property type="match status" value="1"/>
</dbReference>
<feature type="domain" description="HTH tetR-type" evidence="6">
    <location>
        <begin position="13"/>
        <end position="73"/>
    </location>
</feature>
<keyword evidence="1" id="KW-0805">Transcription regulation</keyword>
<organism evidence="7">
    <name type="scientific">Phenylobacterium glaciei</name>
    <dbReference type="NCBI Taxonomy" id="2803784"/>
    <lineage>
        <taxon>Bacteria</taxon>
        <taxon>Pseudomonadati</taxon>
        <taxon>Pseudomonadota</taxon>
        <taxon>Alphaproteobacteria</taxon>
        <taxon>Caulobacterales</taxon>
        <taxon>Caulobacteraceae</taxon>
        <taxon>Phenylobacterium</taxon>
    </lineage>
</organism>
<protein>
    <submittedName>
        <fullName evidence="7">TetR/AcrR family transcriptional regulator</fullName>
    </submittedName>
</protein>
<dbReference type="Pfam" id="PF00440">
    <property type="entry name" value="TetR_N"/>
    <property type="match status" value="1"/>
</dbReference>
<evidence type="ECO:0000256" key="2">
    <source>
        <dbReference type="ARBA" id="ARBA00023125"/>
    </source>
</evidence>
<name>A0A974S7H9_9CAUL</name>
<dbReference type="PANTHER" id="PTHR30055">
    <property type="entry name" value="HTH-TYPE TRANSCRIPTIONAL REGULATOR RUTR"/>
    <property type="match status" value="1"/>
</dbReference>
<dbReference type="InterPro" id="IPR036271">
    <property type="entry name" value="Tet_transcr_reg_TetR-rel_C_sf"/>
</dbReference>
<dbReference type="PRINTS" id="PR00455">
    <property type="entry name" value="HTHTETR"/>
</dbReference>
<dbReference type="InterPro" id="IPR001647">
    <property type="entry name" value="HTH_TetR"/>
</dbReference>
<dbReference type="InterPro" id="IPR009057">
    <property type="entry name" value="Homeodomain-like_sf"/>
</dbReference>
<evidence type="ECO:0000259" key="6">
    <source>
        <dbReference type="PROSITE" id="PS50977"/>
    </source>
</evidence>
<evidence type="ECO:0000256" key="3">
    <source>
        <dbReference type="ARBA" id="ARBA00023163"/>
    </source>
</evidence>
<dbReference type="GO" id="GO:0000976">
    <property type="term" value="F:transcription cis-regulatory region binding"/>
    <property type="evidence" value="ECO:0007669"/>
    <property type="project" value="TreeGrafter"/>
</dbReference>
<dbReference type="SUPFAM" id="SSF46689">
    <property type="entry name" value="Homeodomain-like"/>
    <property type="match status" value="1"/>
</dbReference>
<proteinExistence type="predicted"/>
<dbReference type="EMBL" id="CP068570">
    <property type="protein sequence ID" value="QQZ49189.1"/>
    <property type="molecule type" value="Genomic_DNA"/>
</dbReference>
<dbReference type="InterPro" id="IPR050109">
    <property type="entry name" value="HTH-type_TetR-like_transc_reg"/>
</dbReference>
<accession>A0A974S7H9</accession>